<dbReference type="EMBL" id="CAWUHD010000284">
    <property type="protein sequence ID" value="CAK7238569.1"/>
    <property type="molecule type" value="Genomic_DNA"/>
</dbReference>
<evidence type="ECO:0000313" key="1">
    <source>
        <dbReference type="EMBL" id="CAK7238569.1"/>
    </source>
</evidence>
<reference evidence="1 2" key="1">
    <citation type="submission" date="2024-01" db="EMBL/GenBank/DDBJ databases">
        <authorList>
            <person name="Allen C."/>
            <person name="Tagirdzhanova G."/>
        </authorList>
    </citation>
    <scope>NUCLEOTIDE SEQUENCE [LARGE SCALE GENOMIC DNA]</scope>
</reference>
<evidence type="ECO:0000313" key="2">
    <source>
        <dbReference type="Proteomes" id="UP001642482"/>
    </source>
</evidence>
<comment type="caution">
    <text evidence="1">The sequence shown here is derived from an EMBL/GenBank/DDBJ whole genome shotgun (WGS) entry which is preliminary data.</text>
</comment>
<gene>
    <name evidence="1" type="ORF">SEUCBS140593_010821</name>
</gene>
<sequence length="138" mass="15342">MRYLAEHTTIPMPFVLHHGTRKENPVGAGSSLCLFVVMEWVENTGDLGNALNTPGLARKDKLVLNPDINEGMIAHWYGQMDGMLLQLLSQCTFAAIGALMEDLGTVCCRSTSSDYYWALADMHLQLFRKLAARTAWPV</sequence>
<accession>A0ABP0D2D0</accession>
<proteinExistence type="predicted"/>
<organism evidence="1 2">
    <name type="scientific">Sporothrix eucalyptigena</name>
    <dbReference type="NCBI Taxonomy" id="1812306"/>
    <lineage>
        <taxon>Eukaryota</taxon>
        <taxon>Fungi</taxon>
        <taxon>Dikarya</taxon>
        <taxon>Ascomycota</taxon>
        <taxon>Pezizomycotina</taxon>
        <taxon>Sordariomycetes</taxon>
        <taxon>Sordariomycetidae</taxon>
        <taxon>Ophiostomatales</taxon>
        <taxon>Ophiostomataceae</taxon>
        <taxon>Sporothrix</taxon>
    </lineage>
</organism>
<keyword evidence="2" id="KW-1185">Reference proteome</keyword>
<protein>
    <submittedName>
        <fullName evidence="1">Uncharacterized protein</fullName>
    </submittedName>
</protein>
<dbReference type="Proteomes" id="UP001642482">
    <property type="component" value="Unassembled WGS sequence"/>
</dbReference>
<name>A0ABP0D2D0_9PEZI</name>
<feature type="non-terminal residue" evidence="1">
    <location>
        <position position="138"/>
    </location>
</feature>